<dbReference type="InterPro" id="IPR005182">
    <property type="entry name" value="YdbS-like_PH"/>
</dbReference>
<dbReference type="OrthoDB" id="2195155at2"/>
<evidence type="ECO:0000313" key="3">
    <source>
        <dbReference type="EMBL" id="TWI58931.1"/>
    </source>
</evidence>
<feature type="transmembrane region" description="Helical" evidence="1">
    <location>
        <begin position="47"/>
        <end position="67"/>
    </location>
</feature>
<sequence length="494" mass="55940">MSNLKRLHVAAIFVSFFKALKDFLIPLIISLFIGGTREAGGFIRFEFIWIGIIILIFITGILHWFSFRYRIENEELYVQQGIFIKKKRYIQQKRVQSIDISAGLFQRLFGLVKVKIETAGGGAEPEVSLIAISRDEAEDIRSELLRKKVVEPLIDSHDVKQDLSEKEWVEEEKVKEADYTWKLDKNQLFIAALTSSGLGLAISAVAALFSQVEQFLPETIYEQVFGFLSGSGVLLVIVIAVLIALIGWLMSFIGTVLKYGGFKIEKYGDELVISRGLVETRQLTIHITRVTAVRIVSNVFRQPFGYTAVYVESAGGGSNDEQLSTVLLPIVKKADLIKLFTEVLPDYATEHTIKAVPRRALIRFLLRVALIPFVASLFIGIFLTPLAYYGFIIALICLILGYFQYRDAGSGLNHTHLWIRYRQVSQQTVISARNKIQAAEVMISPMQKRNRLASFKFSVLSSVVGKSFTVLDLERQQAEHMRLWLSTESKREEK</sequence>
<feature type="domain" description="YdbS-like PH" evidence="2">
    <location>
        <begin position="64"/>
        <end position="143"/>
    </location>
</feature>
<keyword evidence="1" id="KW-1133">Transmembrane helix</keyword>
<keyword evidence="4" id="KW-1185">Reference proteome</keyword>
<dbReference type="RefSeq" id="WP_144449034.1">
    <property type="nucleotide sequence ID" value="NZ_VLKZ01000002.1"/>
</dbReference>
<dbReference type="AlphaFoldDB" id="A0A562QQ94"/>
<evidence type="ECO:0000259" key="2">
    <source>
        <dbReference type="Pfam" id="PF03703"/>
    </source>
</evidence>
<feature type="transmembrane region" description="Helical" evidence="1">
    <location>
        <begin position="364"/>
        <end position="382"/>
    </location>
</feature>
<feature type="transmembrane region" description="Helical" evidence="1">
    <location>
        <begin position="388"/>
        <end position="405"/>
    </location>
</feature>
<dbReference type="PIRSF" id="PIRSF026631">
    <property type="entry name" value="UCP026631"/>
    <property type="match status" value="1"/>
</dbReference>
<dbReference type="InterPro" id="IPR014529">
    <property type="entry name" value="UCP026631"/>
</dbReference>
<organism evidence="3 4">
    <name type="scientific">Halalkalibacter nanhaiisediminis</name>
    <dbReference type="NCBI Taxonomy" id="688079"/>
    <lineage>
        <taxon>Bacteria</taxon>
        <taxon>Bacillati</taxon>
        <taxon>Bacillota</taxon>
        <taxon>Bacilli</taxon>
        <taxon>Bacillales</taxon>
        <taxon>Bacillaceae</taxon>
        <taxon>Halalkalibacter</taxon>
    </lineage>
</organism>
<feature type="transmembrane region" description="Helical" evidence="1">
    <location>
        <begin position="232"/>
        <end position="257"/>
    </location>
</feature>
<keyword evidence="1" id="KW-0812">Transmembrane</keyword>
<dbReference type="PANTHER" id="PTHR34473">
    <property type="entry name" value="UPF0699 TRANSMEMBRANE PROTEIN YDBS"/>
    <property type="match status" value="1"/>
</dbReference>
<gene>
    <name evidence="3" type="ORF">IQ10_00639</name>
</gene>
<evidence type="ECO:0000313" key="4">
    <source>
        <dbReference type="Proteomes" id="UP000315711"/>
    </source>
</evidence>
<feature type="transmembrane region" description="Helical" evidence="1">
    <location>
        <begin position="188"/>
        <end position="212"/>
    </location>
</feature>
<feature type="domain" description="YdbS-like PH" evidence="2">
    <location>
        <begin position="268"/>
        <end position="340"/>
    </location>
</feature>
<comment type="caution">
    <text evidence="3">The sequence shown here is derived from an EMBL/GenBank/DDBJ whole genome shotgun (WGS) entry which is preliminary data.</text>
</comment>
<protein>
    <submittedName>
        <fullName evidence="3">Putative membrane protein</fullName>
    </submittedName>
</protein>
<dbReference type="Proteomes" id="UP000315711">
    <property type="component" value="Unassembled WGS sequence"/>
</dbReference>
<proteinExistence type="predicted"/>
<feature type="transmembrane region" description="Helical" evidence="1">
    <location>
        <begin position="7"/>
        <end position="35"/>
    </location>
</feature>
<dbReference type="Pfam" id="PF03703">
    <property type="entry name" value="bPH_2"/>
    <property type="match status" value="2"/>
</dbReference>
<keyword evidence="1" id="KW-0472">Membrane</keyword>
<accession>A0A562QQ94</accession>
<dbReference type="PANTHER" id="PTHR34473:SF2">
    <property type="entry name" value="UPF0699 TRANSMEMBRANE PROTEIN YDBT"/>
    <property type="match status" value="1"/>
</dbReference>
<evidence type="ECO:0000256" key="1">
    <source>
        <dbReference type="SAM" id="Phobius"/>
    </source>
</evidence>
<dbReference type="EMBL" id="VLKZ01000002">
    <property type="protein sequence ID" value="TWI58931.1"/>
    <property type="molecule type" value="Genomic_DNA"/>
</dbReference>
<reference evidence="3 4" key="1">
    <citation type="journal article" date="2015" name="Stand. Genomic Sci.">
        <title>Genomic Encyclopedia of Bacterial and Archaeal Type Strains, Phase III: the genomes of soil and plant-associated and newly described type strains.</title>
        <authorList>
            <person name="Whitman W.B."/>
            <person name="Woyke T."/>
            <person name="Klenk H.P."/>
            <person name="Zhou Y."/>
            <person name="Lilburn T.G."/>
            <person name="Beck B.J."/>
            <person name="De Vos P."/>
            <person name="Vandamme P."/>
            <person name="Eisen J.A."/>
            <person name="Garrity G."/>
            <person name="Hugenholtz P."/>
            <person name="Kyrpides N.C."/>
        </authorList>
    </citation>
    <scope>NUCLEOTIDE SEQUENCE [LARGE SCALE GENOMIC DNA]</scope>
    <source>
        <strain evidence="3 4">CGMCC 1.10116</strain>
    </source>
</reference>
<name>A0A562QQ94_9BACI</name>